<accession>A0ABU1TKX7</accession>
<name>A0ABU1TKX7_9FLAO</name>
<organism evidence="2 3">
    <name type="scientific">Flavobacterium arsenatis</name>
    <dbReference type="NCBI Taxonomy" id="1484332"/>
    <lineage>
        <taxon>Bacteria</taxon>
        <taxon>Pseudomonadati</taxon>
        <taxon>Bacteroidota</taxon>
        <taxon>Flavobacteriia</taxon>
        <taxon>Flavobacteriales</taxon>
        <taxon>Flavobacteriaceae</taxon>
        <taxon>Flavobacterium</taxon>
    </lineage>
</organism>
<sequence>MKIHKSFFALQRGWDSNHFHFLLYIIISIYKTKFFTLLELYPYLLMP</sequence>
<gene>
    <name evidence="2" type="ORF">J2X31_000629</name>
</gene>
<feature type="transmembrane region" description="Helical" evidence="1">
    <location>
        <begin position="21"/>
        <end position="44"/>
    </location>
</feature>
<comment type="caution">
    <text evidence="2">The sequence shown here is derived from an EMBL/GenBank/DDBJ whole genome shotgun (WGS) entry which is preliminary data.</text>
</comment>
<dbReference type="EMBL" id="JAVDVI010000002">
    <property type="protein sequence ID" value="MDR6966631.1"/>
    <property type="molecule type" value="Genomic_DNA"/>
</dbReference>
<keyword evidence="3" id="KW-1185">Reference proteome</keyword>
<reference evidence="2 3" key="1">
    <citation type="submission" date="2023-07" db="EMBL/GenBank/DDBJ databases">
        <title>Sorghum-associated microbial communities from plants grown in Nebraska, USA.</title>
        <authorList>
            <person name="Schachtman D."/>
        </authorList>
    </citation>
    <scope>NUCLEOTIDE SEQUENCE [LARGE SCALE GENOMIC DNA]</scope>
    <source>
        <strain evidence="2 3">3773</strain>
    </source>
</reference>
<evidence type="ECO:0000313" key="2">
    <source>
        <dbReference type="EMBL" id="MDR6966631.1"/>
    </source>
</evidence>
<evidence type="ECO:0000256" key="1">
    <source>
        <dbReference type="SAM" id="Phobius"/>
    </source>
</evidence>
<proteinExistence type="predicted"/>
<keyword evidence="1" id="KW-0812">Transmembrane</keyword>
<evidence type="ECO:0000313" key="3">
    <source>
        <dbReference type="Proteomes" id="UP001255185"/>
    </source>
</evidence>
<protein>
    <submittedName>
        <fullName evidence="2">Uncharacterized protein</fullName>
    </submittedName>
</protein>
<keyword evidence="1" id="KW-1133">Transmembrane helix</keyword>
<keyword evidence="1" id="KW-0472">Membrane</keyword>
<dbReference type="Proteomes" id="UP001255185">
    <property type="component" value="Unassembled WGS sequence"/>
</dbReference>